<dbReference type="SUPFAM" id="SSF63825">
    <property type="entry name" value="YWTD domain"/>
    <property type="match status" value="5"/>
</dbReference>
<feature type="region of interest" description="Disordered" evidence="9">
    <location>
        <begin position="1836"/>
        <end position="1860"/>
    </location>
</feature>
<dbReference type="PANTHER" id="PTHR46513:SF41">
    <property type="entry name" value="LOW-DENSITY LIPOPROTEIN RECEPTOR-RELATED PROTEIN"/>
    <property type="match status" value="1"/>
</dbReference>
<evidence type="ECO:0000256" key="10">
    <source>
        <dbReference type="SAM" id="Phobius"/>
    </source>
</evidence>
<evidence type="ECO:0000256" key="6">
    <source>
        <dbReference type="ARBA" id="ARBA00023157"/>
    </source>
</evidence>
<dbReference type="CDD" id="cd00053">
    <property type="entry name" value="EGF"/>
    <property type="match status" value="1"/>
</dbReference>
<feature type="compositionally biased region" description="Low complexity" evidence="9">
    <location>
        <begin position="1682"/>
        <end position="1698"/>
    </location>
</feature>
<feature type="repeat" description="LDL-receptor class B" evidence="8">
    <location>
        <begin position="1061"/>
        <end position="1103"/>
    </location>
</feature>
<sequence length="1948" mass="217848">MKPAAMAKSSALLAVIVLYLLSVTQGSNLNCSEPCLIYSATTEINAIELRTSRKVTLATNLQRAVALDVHVSEKVIYWSDIREKVIKRMIISSGIVEDIITNGLGSVDGLAVEWESQLIYWSDYTYSSIEVASLDGSQRKLLFTEKVGNPRGIALYPKKGLMFWTDWGSTPKIERASLAGVDRTVLVYLSNSSQFWPMAVFIDYTEDRVYWIDAYDDVIDSTDLNGQNRRMLTSDVRPTINVLPFDFTVYGDTLYWSDWYTDTIEKLNWTTADYIGGHGILTSDRVFGLALLDQSRQPASAGNQLCKVNNGSCSHLCLLKPGGYMCACPDGLPFLPDGKSCLTDFTRFLLFAEGSNIRQLELHYNSTSSLRIPLKKPTSSSTVIALDYNPKDERVYWTDISNDTISRAFLNGSSQETIVSTGLRSPHGLAVDPFGKNIYWTDSVEDVIEVASLNGEYRAVLIGEDLQSARDIILDVTRGVMFWTDWGYDERIERANMDGTNRTVVIRTGLFYPNGLALDATKNWLYWIDFYYDKLEVYEFPSKTRRQIISRWSEPFLSSPIGVTLYEDDVFWTNRNLKGIYRADRETGENADKVLSTQSRPGLIHAYDTSKIVTPVTDQCNNNNGGCSHLCIITTNGRKCLCSDGFILHDDEKSCLKPPPKPFLLYADATNGKIMKVAEEDPNSATQLPLTAISRPVALDYDPIEDRVYWTDVTRKTISRAFMNGSAQEVLFDMKVEIPDGLAVDFLGRNLYWTDTGTNKLEVSKLDGSYRTALVTRDLDQPRDIILDVGTGLMYWTDWGTNPKIEKAEMTGKQRVAIVSSELHWPNGLTLDHNNNRLYWVDAYLSKLEYLDLNQNNRVTLITDYYYLAHPFGLTFLGDHVYWTDWQRRAVYRANEGTGGSITKFISNIGRPMDIHGYNPSESIPGNSSCQFNNGGCSHICLLSSTESICACPRHLALLEDEKTCGHYVSQKFLLFAGGRQAEISLLHLEGSYSEVKSVPVGRNISLPVALGLDIKELRIYWTDVTLNTINRVFLNGSSAEIIVSEKIYSPEGLAVDPLGRNIYWTDTGTNKIEVSRMDGSMRKTLISHNLDQPRDLILDYIEGLMYWSDWGEEHRIEVANMDGSNRRTLVKRGLYWPNGLTLDDTNNRLYWVDAFYHTLEYYDFKSDTMITLLQNISILPHPFGLTFLEGDLYWTDWTLDGIYQAENNTLSNPKVLLGGLSRPMDIHAYDLNKTLPDHPCFSSYGGCSHLCLLRPNGYHCSCPDHLKLSEDGKTCIPETFDFPRFLLFADADTAEIFVLPLDGSTSVAKALTIGIDIYRPIALAMDVAEDRVYWTDISLNRISRMFINGSSPEVIVTGNLYSPEGLAIDPVGGTIYWTESVTNKIEASKMDGSMRKTLIDQDLDRPRDIIVDLTTRLLYWCDWGSLPKIEVAYMDGSNRRILVTRGLYWPNGLTKDDTNNRLYWVDAFLEVLEYYDFESGKIKTLLEDSSILPHPFGLTLLGSYLYWTDWGKAGVYQGEKNTLSDIKSIFSGVSQPMDIHAYDRNKTLPDHPCSLSNGGCSHLCLQRPNGYSCSCPDFVPSGEVCSPSVVILPSSSTPIKTPSTSASHTKTPSATFSSYRAFAAVSSPTSIFTPSSSTEQQATVSSSTTPVPTSKSASHTKTPSATFSSYHTFAAASSPTSIFTPSSSSEQQATVSSPTPGPTECRTDDTCKNGGKCSSAVEIEITLLNEKQWMEFNFKLAIAKACTRFYCKGGECKSKSGRVKRSEPQYFQVSDVKILGLSSGGESTWKIEFAVLFPSVDGKAPQPSPADELVPILRENKASIEEAVGGAIKRTTIGKLTEQPPTKKPEKSTQDKEKSTVPIAVGVGSVAVLIVIMLVAVVVYRMRRKKPSRPSTCSTLNRDEDDDDIRLHNWETTRSLHLITQDFAKVPYVVPPQQPEVFRWKKN</sequence>
<dbReference type="SMART" id="SM00135">
    <property type="entry name" value="LY"/>
    <property type="match status" value="25"/>
</dbReference>
<feature type="repeat" description="LDL-receptor class B" evidence="8">
    <location>
        <begin position="436"/>
        <end position="478"/>
    </location>
</feature>
<name>A0A9W9YNV8_9CNID</name>
<dbReference type="FunFam" id="2.120.10.30:FF:000241">
    <property type="entry name" value="Low-density lipoprotein receptor-related protein 6"/>
    <property type="match status" value="3"/>
</dbReference>
<feature type="compositionally biased region" description="Basic and acidic residues" evidence="9">
    <location>
        <begin position="1846"/>
        <end position="1860"/>
    </location>
</feature>
<keyword evidence="13" id="KW-0675">Receptor</keyword>
<feature type="repeat" description="LDL-receptor class B" evidence="8">
    <location>
        <begin position="836"/>
        <end position="880"/>
    </location>
</feature>
<feature type="repeat" description="LDL-receptor class B" evidence="8">
    <location>
        <begin position="792"/>
        <end position="835"/>
    </location>
</feature>
<feature type="domain" description="EGF-like" evidence="12">
    <location>
        <begin position="1553"/>
        <end position="1587"/>
    </location>
</feature>
<keyword evidence="3" id="KW-0245">EGF-like domain</keyword>
<feature type="repeat" description="LDL-receptor class B" evidence="8">
    <location>
        <begin position="207"/>
        <end position="249"/>
    </location>
</feature>
<comment type="subcellular location">
    <subcellularLocation>
        <location evidence="1">Cell membrane</location>
        <topology evidence="1">Single-pass type I membrane protein</topology>
    </subcellularLocation>
</comment>
<keyword evidence="14" id="KW-1185">Reference proteome</keyword>
<keyword evidence="10" id="KW-0812">Transmembrane</keyword>
<feature type="repeat" description="LDL-receptor class B" evidence="8">
    <location>
        <begin position="706"/>
        <end position="748"/>
    </location>
</feature>
<dbReference type="OrthoDB" id="5979849at2759"/>
<feature type="domain" description="EGF-like" evidence="12">
    <location>
        <begin position="305"/>
        <end position="342"/>
    </location>
</feature>
<dbReference type="InterPro" id="IPR011042">
    <property type="entry name" value="6-blade_b-propeller_TolB-like"/>
</dbReference>
<keyword evidence="10" id="KW-0472">Membrane</keyword>
<feature type="repeat" description="LDL-receptor class B" evidence="8">
    <location>
        <begin position="160"/>
        <end position="206"/>
    </location>
</feature>
<dbReference type="GO" id="GO:0005886">
    <property type="term" value="C:plasma membrane"/>
    <property type="evidence" value="ECO:0007669"/>
    <property type="project" value="UniProtKB-SubCell"/>
</dbReference>
<dbReference type="FunFam" id="2.120.10.30:FF:000008">
    <property type="entry name" value="Low-density lipoprotein receptor-related protein 4"/>
    <property type="match status" value="1"/>
</dbReference>
<dbReference type="InterPro" id="IPR000742">
    <property type="entry name" value="EGF"/>
</dbReference>
<dbReference type="PROSITE" id="PS51120">
    <property type="entry name" value="LDLRB"/>
    <property type="match status" value="16"/>
</dbReference>
<evidence type="ECO:0000256" key="3">
    <source>
        <dbReference type="ARBA" id="ARBA00022536"/>
    </source>
</evidence>
<feature type="compositionally biased region" description="Low complexity" evidence="9">
    <location>
        <begin position="1631"/>
        <end position="1658"/>
    </location>
</feature>
<organism evidence="13 14">
    <name type="scientific">Desmophyllum pertusum</name>
    <dbReference type="NCBI Taxonomy" id="174260"/>
    <lineage>
        <taxon>Eukaryota</taxon>
        <taxon>Metazoa</taxon>
        <taxon>Cnidaria</taxon>
        <taxon>Anthozoa</taxon>
        <taxon>Hexacorallia</taxon>
        <taxon>Scleractinia</taxon>
        <taxon>Caryophylliina</taxon>
        <taxon>Caryophylliidae</taxon>
        <taxon>Desmophyllum</taxon>
    </lineage>
</organism>
<feature type="repeat" description="LDL-receptor class B" evidence="8">
    <location>
        <begin position="393"/>
        <end position="435"/>
    </location>
</feature>
<keyword evidence="7" id="KW-0325">Glycoprotein</keyword>
<evidence type="ECO:0000256" key="5">
    <source>
        <dbReference type="ARBA" id="ARBA00022737"/>
    </source>
</evidence>
<evidence type="ECO:0000256" key="7">
    <source>
        <dbReference type="ARBA" id="ARBA00023180"/>
    </source>
</evidence>
<dbReference type="Gene3D" id="2.120.10.30">
    <property type="entry name" value="TolB, C-terminal domain"/>
    <property type="match status" value="5"/>
</dbReference>
<keyword evidence="2" id="KW-1003">Cell membrane</keyword>
<feature type="domain" description="EGF-like" evidence="12">
    <location>
        <begin position="619"/>
        <end position="656"/>
    </location>
</feature>
<feature type="chain" id="PRO_5040966321" evidence="11">
    <location>
        <begin position="27"/>
        <end position="1948"/>
    </location>
</feature>
<feature type="repeat" description="LDL-receptor class B" evidence="8">
    <location>
        <begin position="117"/>
        <end position="159"/>
    </location>
</feature>
<evidence type="ECO:0000256" key="2">
    <source>
        <dbReference type="ARBA" id="ARBA00022475"/>
    </source>
</evidence>
<dbReference type="SUPFAM" id="SSF57196">
    <property type="entry name" value="EGF/Laminin"/>
    <property type="match status" value="4"/>
</dbReference>
<comment type="caution">
    <text evidence="13">The sequence shown here is derived from an EMBL/GenBank/DDBJ whole genome shotgun (WGS) entry which is preliminary data.</text>
</comment>
<keyword evidence="6" id="KW-1015">Disulfide bond</keyword>
<evidence type="ECO:0000256" key="4">
    <source>
        <dbReference type="ARBA" id="ARBA00022729"/>
    </source>
</evidence>
<dbReference type="InterPro" id="IPR050778">
    <property type="entry name" value="Cueball_EGF_LRP_Nidogen"/>
</dbReference>
<feature type="region of interest" description="Disordered" evidence="9">
    <location>
        <begin position="1682"/>
        <end position="1710"/>
    </location>
</feature>
<dbReference type="FunFam" id="2.120.10.30:FF:000132">
    <property type="entry name" value="Uncharacterized protein"/>
    <property type="match status" value="1"/>
</dbReference>
<reference evidence="13" key="1">
    <citation type="submission" date="2023-01" db="EMBL/GenBank/DDBJ databases">
        <title>Genome assembly of the deep-sea coral Lophelia pertusa.</title>
        <authorList>
            <person name="Herrera S."/>
            <person name="Cordes E."/>
        </authorList>
    </citation>
    <scope>NUCLEOTIDE SEQUENCE</scope>
    <source>
        <strain evidence="13">USNM1676648</strain>
        <tissue evidence="13">Polyp</tissue>
    </source>
</reference>
<feature type="repeat" description="LDL-receptor class B" evidence="8">
    <location>
        <begin position="1104"/>
        <end position="1147"/>
    </location>
</feature>
<feature type="repeat" description="LDL-receptor class B" evidence="8">
    <location>
        <begin position="1331"/>
        <end position="1373"/>
    </location>
</feature>
<keyword evidence="13" id="KW-0449">Lipoprotein</keyword>
<dbReference type="Pfam" id="PF14670">
    <property type="entry name" value="FXa_inhibition"/>
    <property type="match status" value="4"/>
</dbReference>
<feature type="repeat" description="LDL-receptor class B" evidence="8">
    <location>
        <begin position="479"/>
        <end position="522"/>
    </location>
</feature>
<proteinExistence type="predicted"/>
<evidence type="ECO:0000256" key="1">
    <source>
        <dbReference type="ARBA" id="ARBA00004251"/>
    </source>
</evidence>
<feature type="region of interest" description="Disordered" evidence="9">
    <location>
        <begin position="1631"/>
        <end position="1665"/>
    </location>
</feature>
<dbReference type="InterPro" id="IPR000033">
    <property type="entry name" value="LDLR_classB_rpt"/>
</dbReference>
<feature type="signal peptide" evidence="11">
    <location>
        <begin position="1"/>
        <end position="26"/>
    </location>
</feature>
<feature type="repeat" description="LDL-receptor class B" evidence="8">
    <location>
        <begin position="1374"/>
        <end position="1416"/>
    </location>
</feature>
<feature type="domain" description="EGF-like" evidence="12">
    <location>
        <begin position="929"/>
        <end position="966"/>
    </location>
</feature>
<keyword evidence="4 11" id="KW-0732">Signal</keyword>
<evidence type="ECO:0000259" key="12">
    <source>
        <dbReference type="SMART" id="SM00181"/>
    </source>
</evidence>
<evidence type="ECO:0000313" key="14">
    <source>
        <dbReference type="Proteomes" id="UP001163046"/>
    </source>
</evidence>
<feature type="domain" description="EGF-like" evidence="12">
    <location>
        <begin position="1240"/>
        <end position="1277"/>
    </location>
</feature>
<keyword evidence="5" id="KW-0677">Repeat</keyword>
<accession>A0A9W9YNV8</accession>
<dbReference type="Proteomes" id="UP001163046">
    <property type="component" value="Unassembled WGS sequence"/>
</dbReference>
<evidence type="ECO:0000256" key="8">
    <source>
        <dbReference type="PROSITE-ProRule" id="PRU00461"/>
    </source>
</evidence>
<dbReference type="SMART" id="SM00181">
    <property type="entry name" value="EGF"/>
    <property type="match status" value="5"/>
</dbReference>
<dbReference type="PANTHER" id="PTHR46513">
    <property type="entry name" value="VITELLOGENIN RECEPTOR-LIKE PROTEIN-RELATED-RELATED"/>
    <property type="match status" value="1"/>
</dbReference>
<feature type="transmembrane region" description="Helical" evidence="10">
    <location>
        <begin position="1862"/>
        <end position="1885"/>
    </location>
</feature>
<evidence type="ECO:0000256" key="11">
    <source>
        <dbReference type="SAM" id="SignalP"/>
    </source>
</evidence>
<feature type="repeat" description="LDL-receptor class B" evidence="8">
    <location>
        <begin position="1417"/>
        <end position="1460"/>
    </location>
</feature>
<evidence type="ECO:0000256" key="9">
    <source>
        <dbReference type="SAM" id="MobiDB-lite"/>
    </source>
</evidence>
<protein>
    <submittedName>
        <fullName evidence="13">Low-density lipoprotein receptor- protein 4</fullName>
    </submittedName>
</protein>
<dbReference type="EMBL" id="MU827310">
    <property type="protein sequence ID" value="KAJ7360381.1"/>
    <property type="molecule type" value="Genomic_DNA"/>
</dbReference>
<feature type="repeat" description="LDL-receptor class B" evidence="8">
    <location>
        <begin position="749"/>
        <end position="791"/>
    </location>
</feature>
<dbReference type="Pfam" id="PF00058">
    <property type="entry name" value="Ldl_recept_b"/>
    <property type="match status" value="15"/>
</dbReference>
<feature type="repeat" description="LDL-receptor class B" evidence="8">
    <location>
        <begin position="1018"/>
        <end position="1060"/>
    </location>
</feature>
<evidence type="ECO:0000313" key="13">
    <source>
        <dbReference type="EMBL" id="KAJ7360381.1"/>
    </source>
</evidence>
<gene>
    <name evidence="13" type="primary">LRP4_6</name>
    <name evidence="13" type="ORF">OS493_017013</name>
</gene>
<keyword evidence="10" id="KW-1133">Transmembrane helix</keyword>